<reference evidence="3" key="1">
    <citation type="submission" date="2023-09" db="EMBL/GenBank/DDBJ databases">
        <title>Paenibacillus sp. chi10 Genome sequencing and assembly.</title>
        <authorList>
            <person name="Kim I."/>
        </authorList>
    </citation>
    <scope>NUCLEOTIDE SEQUENCE [LARGE SCALE GENOMIC DNA]</scope>
    <source>
        <strain evidence="3">chi10</strain>
    </source>
</reference>
<organism evidence="2 3">
    <name type="scientific">Paenibacillus suaedae</name>
    <dbReference type="NCBI Taxonomy" id="3077233"/>
    <lineage>
        <taxon>Bacteria</taxon>
        <taxon>Bacillati</taxon>
        <taxon>Bacillota</taxon>
        <taxon>Bacilli</taxon>
        <taxon>Bacillales</taxon>
        <taxon>Paenibacillaceae</taxon>
        <taxon>Paenibacillus</taxon>
    </lineage>
</organism>
<keyword evidence="3" id="KW-1185">Reference proteome</keyword>
<evidence type="ECO:0000313" key="2">
    <source>
        <dbReference type="EMBL" id="MDT8980000.1"/>
    </source>
</evidence>
<feature type="transmembrane region" description="Helical" evidence="1">
    <location>
        <begin position="12"/>
        <end position="33"/>
    </location>
</feature>
<comment type="caution">
    <text evidence="2">The sequence shown here is derived from an EMBL/GenBank/DDBJ whole genome shotgun (WGS) entry which is preliminary data.</text>
</comment>
<name>A0AAJ2K3Q0_9BACL</name>
<keyword evidence="1" id="KW-0472">Membrane</keyword>
<sequence length="184" mass="21076">MQFFNNIDANAWIQTFGGFIGALLAGGISIFVFRGQVKFDLKKEQNKEIEKFLKSNLKICNWLKSAAGSASEISSAVNNTDLTLKLKIAILRNEINALSYCIDVLNQINDDYIPLEYYKDFIEMKAHLDLLNTTANIQLNIYESNNKFVYTTDLDLMAAKIAEYNELFAKYGNEKEARLHLLWR</sequence>
<keyword evidence="1" id="KW-0812">Transmembrane</keyword>
<accession>A0AAJ2K3Q0</accession>
<evidence type="ECO:0000256" key="1">
    <source>
        <dbReference type="SAM" id="Phobius"/>
    </source>
</evidence>
<keyword evidence="1" id="KW-1133">Transmembrane helix</keyword>
<dbReference type="EMBL" id="JAVYAA010000010">
    <property type="protein sequence ID" value="MDT8980000.1"/>
    <property type="molecule type" value="Genomic_DNA"/>
</dbReference>
<proteinExistence type="predicted"/>
<dbReference type="RefSeq" id="WP_315747360.1">
    <property type="nucleotide sequence ID" value="NZ_JAVYAA010000010.1"/>
</dbReference>
<dbReference type="Proteomes" id="UP001250538">
    <property type="component" value="Unassembled WGS sequence"/>
</dbReference>
<dbReference type="AlphaFoldDB" id="A0AAJ2K3Q0"/>
<gene>
    <name evidence="2" type="ORF">RQP50_27600</name>
</gene>
<evidence type="ECO:0000313" key="3">
    <source>
        <dbReference type="Proteomes" id="UP001250538"/>
    </source>
</evidence>
<protein>
    <submittedName>
        <fullName evidence="2">Uncharacterized protein</fullName>
    </submittedName>
</protein>